<feature type="compositionally biased region" description="Low complexity" evidence="1">
    <location>
        <begin position="423"/>
        <end position="434"/>
    </location>
</feature>
<evidence type="ECO:0000259" key="2">
    <source>
        <dbReference type="Pfam" id="PF08237"/>
    </source>
</evidence>
<dbReference type="InterPro" id="IPR013228">
    <property type="entry name" value="PE-PPE_C"/>
</dbReference>
<proteinExistence type="predicted"/>
<accession>A0A7I7TA72</accession>
<protein>
    <recommendedName>
        <fullName evidence="2">PE-PPE domain-containing protein</fullName>
    </recommendedName>
</protein>
<dbReference type="Pfam" id="PF08237">
    <property type="entry name" value="PE-PPE"/>
    <property type="match status" value="1"/>
</dbReference>
<dbReference type="InterPro" id="IPR029058">
    <property type="entry name" value="AB_hydrolase_fold"/>
</dbReference>
<dbReference type="Gene3D" id="3.40.50.1820">
    <property type="entry name" value="alpha/beta hydrolase"/>
    <property type="match status" value="1"/>
</dbReference>
<organism evidence="3 4">
    <name type="scientific">Mycolicibacterium helvum</name>
    <dbReference type="NCBI Taxonomy" id="1534349"/>
    <lineage>
        <taxon>Bacteria</taxon>
        <taxon>Bacillati</taxon>
        <taxon>Actinomycetota</taxon>
        <taxon>Actinomycetes</taxon>
        <taxon>Mycobacteriales</taxon>
        <taxon>Mycobacteriaceae</taxon>
        <taxon>Mycolicibacterium</taxon>
    </lineage>
</organism>
<evidence type="ECO:0000256" key="1">
    <source>
        <dbReference type="SAM" id="MobiDB-lite"/>
    </source>
</evidence>
<dbReference type="SUPFAM" id="SSF53474">
    <property type="entry name" value="alpha/beta-Hydrolases"/>
    <property type="match status" value="1"/>
</dbReference>
<gene>
    <name evidence="3" type="ORF">MHEL_32890</name>
</gene>
<evidence type="ECO:0000313" key="3">
    <source>
        <dbReference type="EMBL" id="BBY65046.1"/>
    </source>
</evidence>
<feature type="domain" description="PE-PPE" evidence="2">
    <location>
        <begin position="73"/>
        <end position="329"/>
    </location>
</feature>
<dbReference type="EMBL" id="AP022596">
    <property type="protein sequence ID" value="BBY65046.1"/>
    <property type="molecule type" value="Genomic_DNA"/>
</dbReference>
<evidence type="ECO:0000313" key="4">
    <source>
        <dbReference type="Proteomes" id="UP000467148"/>
    </source>
</evidence>
<dbReference type="Proteomes" id="UP000467148">
    <property type="component" value="Chromosome"/>
</dbReference>
<feature type="region of interest" description="Disordered" evidence="1">
    <location>
        <begin position="381"/>
        <end position="434"/>
    </location>
</feature>
<reference evidence="3 4" key="1">
    <citation type="journal article" date="2019" name="Emerg. Microbes Infect.">
        <title>Comprehensive subspecies identification of 175 nontuberculous mycobacteria species based on 7547 genomic profiles.</title>
        <authorList>
            <person name="Matsumoto Y."/>
            <person name="Kinjo T."/>
            <person name="Motooka D."/>
            <person name="Nabeya D."/>
            <person name="Jung N."/>
            <person name="Uechi K."/>
            <person name="Horii T."/>
            <person name="Iida T."/>
            <person name="Fujita J."/>
            <person name="Nakamura S."/>
        </authorList>
    </citation>
    <scope>NUCLEOTIDE SEQUENCE [LARGE SCALE GENOMIC DNA]</scope>
    <source>
        <strain evidence="3 4">JCM 30396</strain>
    </source>
</reference>
<dbReference type="KEGG" id="mhev:MHEL_32890"/>
<keyword evidence="4" id="KW-1185">Reference proteome</keyword>
<name>A0A7I7TA72_9MYCO</name>
<sequence>MQRASRLVTPVLAVITAVLLGVGSILTSAVSLAATTGLIVPGTGTPNANVIDGFLTNVRNYYLAQTSCDANCNLDGIDYPASLWPLVGGLTGDKWDDSVGTGVNHLNSALIQELATTDDDVVIFGFSQGAAVVSNELRNITGLDNNLKQRLQVVIAGNPYKPNGGIFTRLGLLQYIPGLKITTDVPTPTDTTGGAIGALPIPVTDIAFEYDPVGDAPAYPLNFLAMANALLGLVYIHTTYIAPNGNTKDWVVPDGYDPQDLANEMDPALHPENFTYYNNTTYILIPTKVLPIMQPLIGFGKWTGTSAIVTPIVDLVSPALRVIIDTGYDRTTSPGQYETFGLFPRINPITFTKDLVGAIQQGIHDAGQDIAALRPPAAPALPTAASKRATVTPLAGAEHATSSRKAVTPEAKSATTGERTKPTSSTGSSRRAAA</sequence>
<dbReference type="AlphaFoldDB" id="A0A7I7TA72"/>